<dbReference type="Pfam" id="PF15943">
    <property type="entry name" value="YdaS_toxin"/>
    <property type="match status" value="1"/>
</dbReference>
<dbReference type="PATRIC" id="fig|1414851.3.peg.208"/>
<comment type="caution">
    <text evidence="1">The sequence shown here is derived from an EMBL/GenBank/DDBJ whole genome shotgun (WGS) entry which is preliminary data.</text>
</comment>
<dbReference type="InterPro" id="IPR031856">
    <property type="entry name" value="YdaS_toxin-like"/>
</dbReference>
<evidence type="ECO:0000313" key="1">
    <source>
        <dbReference type="EMBL" id="ETD72956.1"/>
    </source>
</evidence>
<name>V8GA35_9BURK</name>
<gene>
    <name evidence="1" type="ORF">V757_00980</name>
</gene>
<dbReference type="Proteomes" id="UP000018766">
    <property type="component" value="Unassembled WGS sequence"/>
</dbReference>
<dbReference type="GO" id="GO:0003677">
    <property type="term" value="F:DNA binding"/>
    <property type="evidence" value="ECO:0007669"/>
    <property type="project" value="InterPro"/>
</dbReference>
<keyword evidence="2" id="KW-1185">Reference proteome</keyword>
<protein>
    <submittedName>
        <fullName evidence="1">Cro/Cl family transcriptional regulator</fullName>
    </submittedName>
</protein>
<reference evidence="1 2" key="1">
    <citation type="submission" date="2013-11" db="EMBL/GenBank/DDBJ databases">
        <title>Genomic analysis of Pelistega sp. HM-7.</title>
        <authorList>
            <person name="Kumbhare S.V."/>
            <person name="Shetty S.A."/>
            <person name="Sharma O."/>
            <person name="Dhotre D.P."/>
        </authorList>
    </citation>
    <scope>NUCLEOTIDE SEQUENCE [LARGE SCALE GENOMIC DNA]</scope>
    <source>
        <strain evidence="1 2">HM-7</strain>
    </source>
</reference>
<dbReference type="SUPFAM" id="SSF47413">
    <property type="entry name" value="lambda repressor-like DNA-binding domains"/>
    <property type="match status" value="1"/>
</dbReference>
<evidence type="ECO:0000313" key="2">
    <source>
        <dbReference type="Proteomes" id="UP000018766"/>
    </source>
</evidence>
<dbReference type="EMBL" id="AYSV01000007">
    <property type="protein sequence ID" value="ETD72956.1"/>
    <property type="molecule type" value="Genomic_DNA"/>
</dbReference>
<dbReference type="AlphaFoldDB" id="V8GA35"/>
<sequence>MTLLEFVKQKRGKIKEIAQAINIKPIAISRWALGRRQVPAERCPDIEKATNGLVRCEDLRPDVDWSILRTSTK</sequence>
<accession>V8GA35</accession>
<dbReference type="InterPro" id="IPR010982">
    <property type="entry name" value="Lambda_DNA-bd_dom_sf"/>
</dbReference>
<dbReference type="RefSeq" id="WP_023948980.1">
    <property type="nucleotide sequence ID" value="NZ_AYSV01000007.1"/>
</dbReference>
<dbReference type="OrthoDB" id="6446140at2"/>
<organism evidence="1 2">
    <name type="scientific">Pelistega indica</name>
    <dbReference type="NCBI Taxonomy" id="1414851"/>
    <lineage>
        <taxon>Bacteria</taxon>
        <taxon>Pseudomonadati</taxon>
        <taxon>Pseudomonadota</taxon>
        <taxon>Betaproteobacteria</taxon>
        <taxon>Burkholderiales</taxon>
        <taxon>Alcaligenaceae</taxon>
        <taxon>Pelistega</taxon>
    </lineage>
</organism>
<dbReference type="Gene3D" id="1.10.260.40">
    <property type="entry name" value="lambda repressor-like DNA-binding domains"/>
    <property type="match status" value="1"/>
</dbReference>
<proteinExistence type="predicted"/>